<dbReference type="EMBL" id="JBHFAA010000025">
    <property type="protein sequence ID" value="MFC1428508.1"/>
    <property type="molecule type" value="Genomic_DNA"/>
</dbReference>
<proteinExistence type="predicted"/>
<gene>
    <name evidence="1" type="ORF">ACEZCY_35640</name>
</gene>
<accession>A0ABV6WR53</accession>
<dbReference type="RefSeq" id="WP_380527864.1">
    <property type="nucleotide sequence ID" value="NZ_JBHFAA010000025.1"/>
</dbReference>
<name>A0ABV6WR53_9ACTN</name>
<sequence>MNSTIVTVTMPGRADCAAVVADVLRLAFGSVVQRAADQDHVHTYDVDTASHGTQTVATVLDDPDARMDVEVTGPAFTQDITVREFQEIPAVERSPAQKVVDALDGSFEEVVFDLHDDPPPAGQERYRVRVSVGRMKG</sequence>
<evidence type="ECO:0000313" key="1">
    <source>
        <dbReference type="EMBL" id="MFC1428508.1"/>
    </source>
</evidence>
<reference evidence="1 2" key="1">
    <citation type="submission" date="2024-09" db="EMBL/GenBank/DDBJ databases">
        <authorList>
            <person name="Lee S.D."/>
        </authorList>
    </citation>
    <scope>NUCLEOTIDE SEQUENCE [LARGE SCALE GENOMIC DNA]</scope>
    <source>
        <strain evidence="1 2">N1-12</strain>
    </source>
</reference>
<dbReference type="Proteomes" id="UP001592529">
    <property type="component" value="Unassembled WGS sequence"/>
</dbReference>
<organism evidence="1 2">
    <name type="scientific">Streptacidiphilus alkalitolerans</name>
    <dbReference type="NCBI Taxonomy" id="3342712"/>
    <lineage>
        <taxon>Bacteria</taxon>
        <taxon>Bacillati</taxon>
        <taxon>Actinomycetota</taxon>
        <taxon>Actinomycetes</taxon>
        <taxon>Kitasatosporales</taxon>
        <taxon>Streptomycetaceae</taxon>
        <taxon>Streptacidiphilus</taxon>
    </lineage>
</organism>
<comment type="caution">
    <text evidence="1">The sequence shown here is derived from an EMBL/GenBank/DDBJ whole genome shotgun (WGS) entry which is preliminary data.</text>
</comment>
<protein>
    <submittedName>
        <fullName evidence="1">Uncharacterized protein</fullName>
    </submittedName>
</protein>
<keyword evidence="2" id="KW-1185">Reference proteome</keyword>
<evidence type="ECO:0000313" key="2">
    <source>
        <dbReference type="Proteomes" id="UP001592529"/>
    </source>
</evidence>